<keyword evidence="4 9" id="KW-0812">Transmembrane</keyword>
<evidence type="ECO:0000256" key="9">
    <source>
        <dbReference type="SAM" id="Phobius"/>
    </source>
</evidence>
<accession>A0A1H3KPU2</accession>
<proteinExistence type="predicted"/>
<feature type="transmembrane region" description="Helical" evidence="9">
    <location>
        <begin position="281"/>
        <end position="307"/>
    </location>
</feature>
<dbReference type="InterPro" id="IPR029151">
    <property type="entry name" value="Sensor-like_sf"/>
</dbReference>
<dbReference type="SMART" id="SM00283">
    <property type="entry name" value="MA"/>
    <property type="match status" value="1"/>
</dbReference>
<dbReference type="SUPFAM" id="SSF103190">
    <property type="entry name" value="Sensory domain-like"/>
    <property type="match status" value="1"/>
</dbReference>
<dbReference type="Pfam" id="PF00015">
    <property type="entry name" value="MCPsignal"/>
    <property type="match status" value="1"/>
</dbReference>
<dbReference type="InterPro" id="IPR004089">
    <property type="entry name" value="MCPsignal_dom"/>
</dbReference>
<evidence type="ECO:0000256" key="8">
    <source>
        <dbReference type="PROSITE-ProRule" id="PRU00284"/>
    </source>
</evidence>
<name>A0A1H3KPU2_9FIRM</name>
<keyword evidence="6 9" id="KW-0472">Membrane</keyword>
<evidence type="ECO:0000256" key="6">
    <source>
        <dbReference type="ARBA" id="ARBA00023136"/>
    </source>
</evidence>
<evidence type="ECO:0000259" key="10">
    <source>
        <dbReference type="PROSITE" id="PS50111"/>
    </source>
</evidence>
<protein>
    <submittedName>
        <fullName evidence="11">Methyl-accepting chemotaxis protein</fullName>
    </submittedName>
</protein>
<keyword evidence="12" id="KW-1185">Reference proteome</keyword>
<dbReference type="PANTHER" id="PTHR32089:SF112">
    <property type="entry name" value="LYSOZYME-LIKE PROTEIN-RELATED"/>
    <property type="match status" value="1"/>
</dbReference>
<feature type="domain" description="Methyl-accepting transducer" evidence="10">
    <location>
        <begin position="376"/>
        <end position="633"/>
    </location>
</feature>
<dbReference type="Proteomes" id="UP000183918">
    <property type="component" value="Unassembled WGS sequence"/>
</dbReference>
<dbReference type="OrthoDB" id="9762005at2"/>
<dbReference type="PROSITE" id="PS50111">
    <property type="entry name" value="CHEMOTAXIS_TRANSDUC_2"/>
    <property type="match status" value="1"/>
</dbReference>
<dbReference type="GO" id="GO:0006935">
    <property type="term" value="P:chemotaxis"/>
    <property type="evidence" value="ECO:0007669"/>
    <property type="project" value="UniProtKB-KW"/>
</dbReference>
<dbReference type="EMBL" id="FNPG01000021">
    <property type="protein sequence ID" value="SDY54163.1"/>
    <property type="molecule type" value="Genomic_DNA"/>
</dbReference>
<dbReference type="GO" id="GO:0005886">
    <property type="term" value="C:plasma membrane"/>
    <property type="evidence" value="ECO:0007669"/>
    <property type="project" value="UniProtKB-SubCell"/>
</dbReference>
<comment type="subcellular location">
    <subcellularLocation>
        <location evidence="1">Cell membrane</location>
        <topology evidence="1">Multi-pass membrane protein</topology>
    </subcellularLocation>
</comment>
<gene>
    <name evidence="11" type="ORF">SAMN02910414_01791</name>
</gene>
<keyword evidence="3" id="KW-0145">Chemotaxis</keyword>
<dbReference type="GO" id="GO:0007165">
    <property type="term" value="P:signal transduction"/>
    <property type="evidence" value="ECO:0007669"/>
    <property type="project" value="UniProtKB-KW"/>
</dbReference>
<reference evidence="11 12" key="1">
    <citation type="submission" date="2016-10" db="EMBL/GenBank/DDBJ databases">
        <authorList>
            <person name="de Groot N.N."/>
        </authorList>
    </citation>
    <scope>NUCLEOTIDE SEQUENCE [LARGE SCALE GENOMIC DNA]</scope>
    <source>
        <strain evidence="11 12">DSM 14045</strain>
    </source>
</reference>
<evidence type="ECO:0000256" key="3">
    <source>
        <dbReference type="ARBA" id="ARBA00022500"/>
    </source>
</evidence>
<evidence type="ECO:0000313" key="11">
    <source>
        <dbReference type="EMBL" id="SDY54163.1"/>
    </source>
</evidence>
<organism evidence="11 12">
    <name type="scientific">Lachnobacterium bovis DSM 14045</name>
    <dbReference type="NCBI Taxonomy" id="1122142"/>
    <lineage>
        <taxon>Bacteria</taxon>
        <taxon>Bacillati</taxon>
        <taxon>Bacillota</taxon>
        <taxon>Clostridia</taxon>
        <taxon>Lachnospirales</taxon>
        <taxon>Lachnospiraceae</taxon>
        <taxon>Lachnobacterium</taxon>
    </lineage>
</organism>
<sequence>MKKKTFLFSSIKTKLTLAMFAVAAIPLIVAISLTYYTTTKNTEATTKDTLDWSAWYLQASINNLFEKTKTSLSTLAISDSVIDFLTTGGSEEEAKRELIETNKQFDDENQIVLSNIKGMMVLRSDDSKFADIHDRDYWIGASKGEATCSGVIVSKSTNSRILCYAVPVFQKGSKNVIGVLHRSYDLNQIHKILKEDGGESFVVDNTGILAAHSQYEISVKDDPVDFSKSPYMTSNKQNDVYESYAVGKHTIVAYVKEPLTNYTVAMATSYDTVKKSARESAFLNIVIGAVLLIIGSVFAFFLAVTFIKPISEVNVTLSELSNGKFRHIKKYTTRVDEFGHIVRNTNSLIDKLSSIVSNIKNSSGTVGNSSEKLSNMANQIATTTENVALAVQQIASGAAQQADDIQSSAESSKDIMEAVESVQNSTNDMSALAEKMKNASEISSSSLAILQKTSTEMTDKIEEISKRISSTQQAVANINERVEGITGIAAQTNLLSLNASIEAARAGDAGRGFAVVADEIRKLADDSKSLASEIRVLMDELLVEANQAVEVAEQVKEGNVDQQKALSETFDAVDGMIGDIEETVNSVSEIKGEADTCVTSNTVVLNAMTSLSAISEENAASSETTGASLEELSVTVSTLADSAIELNSIAEKLNDEMQFFKE</sequence>
<dbReference type="SUPFAM" id="SSF58104">
    <property type="entry name" value="Methyl-accepting chemotaxis protein (MCP) signaling domain"/>
    <property type="match status" value="1"/>
</dbReference>
<evidence type="ECO:0000256" key="1">
    <source>
        <dbReference type="ARBA" id="ARBA00004651"/>
    </source>
</evidence>
<keyword evidence="7 8" id="KW-0807">Transducer</keyword>
<dbReference type="Gene3D" id="1.10.287.950">
    <property type="entry name" value="Methyl-accepting chemotaxis protein"/>
    <property type="match status" value="1"/>
</dbReference>
<evidence type="ECO:0000256" key="7">
    <source>
        <dbReference type="ARBA" id="ARBA00023224"/>
    </source>
</evidence>
<evidence type="ECO:0000313" key="12">
    <source>
        <dbReference type="Proteomes" id="UP000183918"/>
    </source>
</evidence>
<dbReference type="PANTHER" id="PTHR32089">
    <property type="entry name" value="METHYL-ACCEPTING CHEMOTAXIS PROTEIN MCPB"/>
    <property type="match status" value="1"/>
</dbReference>
<evidence type="ECO:0000256" key="5">
    <source>
        <dbReference type="ARBA" id="ARBA00022989"/>
    </source>
</evidence>
<dbReference type="AlphaFoldDB" id="A0A1H3KPU2"/>
<evidence type="ECO:0000256" key="4">
    <source>
        <dbReference type="ARBA" id="ARBA00022692"/>
    </source>
</evidence>
<evidence type="ECO:0000256" key="2">
    <source>
        <dbReference type="ARBA" id="ARBA00022475"/>
    </source>
</evidence>
<keyword evidence="2" id="KW-1003">Cell membrane</keyword>
<dbReference type="RefSeq" id="WP_074718207.1">
    <property type="nucleotide sequence ID" value="NZ_FNPG01000021.1"/>
</dbReference>
<dbReference type="Gene3D" id="3.30.450.20">
    <property type="entry name" value="PAS domain"/>
    <property type="match status" value="1"/>
</dbReference>
<dbReference type="Gene3D" id="6.10.340.10">
    <property type="match status" value="1"/>
</dbReference>
<dbReference type="Pfam" id="PF02743">
    <property type="entry name" value="dCache_1"/>
    <property type="match status" value="1"/>
</dbReference>
<dbReference type="STRING" id="1122142.SAMN02910414_01791"/>
<dbReference type="InterPro" id="IPR033479">
    <property type="entry name" value="dCache_1"/>
</dbReference>
<keyword evidence="5 9" id="KW-1133">Transmembrane helix</keyword>